<dbReference type="AlphaFoldDB" id="A0A2R6XB85"/>
<feature type="compositionally biased region" description="Basic and acidic residues" evidence="1">
    <location>
        <begin position="78"/>
        <end position="97"/>
    </location>
</feature>
<sequence length="135" mass="15581">MRKSIQISVRLDPNKYMILIRELYLKILAQTRSCAHCLMYLFATRSRVSRKVADRQRLPVSLGTGSPPPQRGRLRAGKSADRSRPEDRPREREEWHVTGRGKIRRCSAGQWSGKKDQSKKCEERSKTGGNGWRIC</sequence>
<proteinExistence type="predicted"/>
<reference evidence="3" key="1">
    <citation type="journal article" date="2017" name="Cell">
        <title>Insights into land plant evolution garnered from the Marchantia polymorpha genome.</title>
        <authorList>
            <person name="Bowman J.L."/>
            <person name="Kohchi T."/>
            <person name="Yamato K.T."/>
            <person name="Jenkins J."/>
            <person name="Shu S."/>
            <person name="Ishizaki K."/>
            <person name="Yamaoka S."/>
            <person name="Nishihama R."/>
            <person name="Nakamura Y."/>
            <person name="Berger F."/>
            <person name="Adam C."/>
            <person name="Aki S.S."/>
            <person name="Althoff F."/>
            <person name="Araki T."/>
            <person name="Arteaga-Vazquez M.A."/>
            <person name="Balasubrmanian S."/>
            <person name="Barry K."/>
            <person name="Bauer D."/>
            <person name="Boehm C.R."/>
            <person name="Briginshaw L."/>
            <person name="Caballero-Perez J."/>
            <person name="Catarino B."/>
            <person name="Chen F."/>
            <person name="Chiyoda S."/>
            <person name="Chovatia M."/>
            <person name="Davies K.M."/>
            <person name="Delmans M."/>
            <person name="Demura T."/>
            <person name="Dierschke T."/>
            <person name="Dolan L."/>
            <person name="Dorantes-Acosta A.E."/>
            <person name="Eklund D.M."/>
            <person name="Florent S.N."/>
            <person name="Flores-Sandoval E."/>
            <person name="Fujiyama A."/>
            <person name="Fukuzawa H."/>
            <person name="Galik B."/>
            <person name="Grimanelli D."/>
            <person name="Grimwood J."/>
            <person name="Grossniklaus U."/>
            <person name="Hamada T."/>
            <person name="Haseloff J."/>
            <person name="Hetherington A.J."/>
            <person name="Higo A."/>
            <person name="Hirakawa Y."/>
            <person name="Hundley H.N."/>
            <person name="Ikeda Y."/>
            <person name="Inoue K."/>
            <person name="Inoue S.I."/>
            <person name="Ishida S."/>
            <person name="Jia Q."/>
            <person name="Kakita M."/>
            <person name="Kanazawa T."/>
            <person name="Kawai Y."/>
            <person name="Kawashima T."/>
            <person name="Kennedy M."/>
            <person name="Kinose K."/>
            <person name="Kinoshita T."/>
            <person name="Kohara Y."/>
            <person name="Koide E."/>
            <person name="Komatsu K."/>
            <person name="Kopischke S."/>
            <person name="Kubo M."/>
            <person name="Kyozuka J."/>
            <person name="Lagercrantz U."/>
            <person name="Lin S.S."/>
            <person name="Lindquist E."/>
            <person name="Lipzen A.M."/>
            <person name="Lu C.W."/>
            <person name="De Luna E."/>
            <person name="Martienssen R.A."/>
            <person name="Minamino N."/>
            <person name="Mizutani M."/>
            <person name="Mizutani M."/>
            <person name="Mochizuki N."/>
            <person name="Monte I."/>
            <person name="Mosher R."/>
            <person name="Nagasaki H."/>
            <person name="Nakagami H."/>
            <person name="Naramoto S."/>
            <person name="Nishitani K."/>
            <person name="Ohtani M."/>
            <person name="Okamoto T."/>
            <person name="Okumura M."/>
            <person name="Phillips J."/>
            <person name="Pollak B."/>
            <person name="Reinders A."/>
            <person name="Rovekamp M."/>
            <person name="Sano R."/>
            <person name="Sawa S."/>
            <person name="Schmid M.W."/>
            <person name="Shirakawa M."/>
            <person name="Solano R."/>
            <person name="Spunde A."/>
            <person name="Suetsugu N."/>
            <person name="Sugano S."/>
            <person name="Sugiyama A."/>
            <person name="Sun R."/>
            <person name="Suzuki Y."/>
            <person name="Takenaka M."/>
            <person name="Takezawa D."/>
            <person name="Tomogane H."/>
            <person name="Tsuzuki M."/>
            <person name="Ueda T."/>
            <person name="Umeda M."/>
            <person name="Ward J.M."/>
            <person name="Watanabe Y."/>
            <person name="Yazaki K."/>
            <person name="Yokoyama R."/>
            <person name="Yoshitake Y."/>
            <person name="Yotsui I."/>
            <person name="Zachgo S."/>
            <person name="Schmutz J."/>
        </authorList>
    </citation>
    <scope>NUCLEOTIDE SEQUENCE [LARGE SCALE GENOMIC DNA]</scope>
    <source>
        <strain evidence="3">Tak-1</strain>
    </source>
</reference>
<gene>
    <name evidence="2" type="ORF">MARPO_0025s0058</name>
</gene>
<name>A0A2R6XB85_MARPO</name>
<dbReference type="EMBL" id="KZ772697">
    <property type="protein sequence ID" value="PTQ43364.1"/>
    <property type="molecule type" value="Genomic_DNA"/>
</dbReference>
<feature type="compositionally biased region" description="Basic and acidic residues" evidence="1">
    <location>
        <begin position="113"/>
        <end position="126"/>
    </location>
</feature>
<feature type="region of interest" description="Disordered" evidence="1">
    <location>
        <begin position="53"/>
        <end position="135"/>
    </location>
</feature>
<dbReference type="Gramene" id="Mp2g26260.1">
    <property type="protein sequence ID" value="Mp2g26260.1.cds1"/>
    <property type="gene ID" value="Mp2g26260"/>
</dbReference>
<dbReference type="Proteomes" id="UP000244005">
    <property type="component" value="Unassembled WGS sequence"/>
</dbReference>
<protein>
    <submittedName>
        <fullName evidence="2">Uncharacterized protein</fullName>
    </submittedName>
</protein>
<accession>A0A2R6XB85</accession>
<evidence type="ECO:0000313" key="3">
    <source>
        <dbReference type="Proteomes" id="UP000244005"/>
    </source>
</evidence>
<keyword evidence="3" id="KW-1185">Reference proteome</keyword>
<evidence type="ECO:0000256" key="1">
    <source>
        <dbReference type="SAM" id="MobiDB-lite"/>
    </source>
</evidence>
<organism evidence="2 3">
    <name type="scientific">Marchantia polymorpha</name>
    <name type="common">Common liverwort</name>
    <name type="synonym">Marchantia aquatica</name>
    <dbReference type="NCBI Taxonomy" id="3197"/>
    <lineage>
        <taxon>Eukaryota</taxon>
        <taxon>Viridiplantae</taxon>
        <taxon>Streptophyta</taxon>
        <taxon>Embryophyta</taxon>
        <taxon>Marchantiophyta</taxon>
        <taxon>Marchantiopsida</taxon>
        <taxon>Marchantiidae</taxon>
        <taxon>Marchantiales</taxon>
        <taxon>Marchantiaceae</taxon>
        <taxon>Marchantia</taxon>
    </lineage>
</organism>
<evidence type="ECO:0000313" key="2">
    <source>
        <dbReference type="EMBL" id="PTQ43364.1"/>
    </source>
</evidence>